<sequence length="97" mass="11572">MKKKNRLGIIKKQKLNTKVKVKAAELQEEGYKKVVPSSLWDYIIAYRWKREFPKTISEMKIDIESITANDYFDYQVICAQTVKSHEFDWDKIKDLLD</sequence>
<evidence type="ECO:0000313" key="2">
    <source>
        <dbReference type="Proteomes" id="UP000500890"/>
    </source>
</evidence>
<evidence type="ECO:0000313" key="1">
    <source>
        <dbReference type="EMBL" id="QIL45891.1"/>
    </source>
</evidence>
<gene>
    <name evidence="1" type="ORF">G7081_01670</name>
</gene>
<name>A0A6G8ALE4_9ENTE</name>
<accession>A0A6G8ALE4</accession>
<evidence type="ECO:0008006" key="3">
    <source>
        <dbReference type="Google" id="ProtNLM"/>
    </source>
</evidence>
<proteinExistence type="predicted"/>
<dbReference type="KEGG" id="vah:G7081_01670"/>
<dbReference type="AlphaFoldDB" id="A0A6G8ALE4"/>
<keyword evidence="2" id="KW-1185">Reference proteome</keyword>
<dbReference type="Proteomes" id="UP000500890">
    <property type="component" value="Chromosome"/>
</dbReference>
<dbReference type="InterPro" id="IPR025716">
    <property type="entry name" value="Post-transcriptional_regulator"/>
</dbReference>
<dbReference type="Pfam" id="PF13797">
    <property type="entry name" value="Post_transc_reg"/>
    <property type="match status" value="1"/>
</dbReference>
<dbReference type="RefSeq" id="WP_166006837.1">
    <property type="nucleotide sequence ID" value="NZ_CP049886.1"/>
</dbReference>
<reference evidence="1 2" key="1">
    <citation type="submission" date="2020-03" db="EMBL/GenBank/DDBJ databases">
        <title>Vagococcus sp. nov., isolated from beetles.</title>
        <authorList>
            <person name="Hyun D.-W."/>
            <person name="Bae J.-W."/>
        </authorList>
    </citation>
    <scope>NUCLEOTIDE SEQUENCE [LARGE SCALE GENOMIC DNA]</scope>
    <source>
        <strain evidence="1 2">HDW17A</strain>
    </source>
</reference>
<dbReference type="EMBL" id="CP049886">
    <property type="protein sequence ID" value="QIL45891.1"/>
    <property type="molecule type" value="Genomic_DNA"/>
</dbReference>
<protein>
    <recommendedName>
        <fullName evidence="3">Post-transcriptional regulator</fullName>
    </recommendedName>
</protein>
<organism evidence="1 2">
    <name type="scientific">Vagococcus coleopterorum</name>
    <dbReference type="NCBI Taxonomy" id="2714946"/>
    <lineage>
        <taxon>Bacteria</taxon>
        <taxon>Bacillati</taxon>
        <taxon>Bacillota</taxon>
        <taxon>Bacilli</taxon>
        <taxon>Lactobacillales</taxon>
        <taxon>Enterococcaceae</taxon>
        <taxon>Vagococcus</taxon>
    </lineage>
</organism>